<dbReference type="InterPro" id="IPR026350">
    <property type="entry name" value="GxxExxY"/>
</dbReference>
<dbReference type="Proteomes" id="UP001485226">
    <property type="component" value="Unassembled WGS sequence"/>
</dbReference>
<comment type="caution">
    <text evidence="1">The sequence shown here is derived from an EMBL/GenBank/DDBJ whole genome shotgun (WGS) entry which is preliminary data.</text>
</comment>
<dbReference type="NCBIfam" id="TIGR04256">
    <property type="entry name" value="GxxExxY"/>
    <property type="match status" value="1"/>
</dbReference>
<accession>A0ABU9IL82</accession>
<gene>
    <name evidence="1" type="ORF">AAEO57_05440</name>
</gene>
<organism evidence="1 2">
    <name type="scientific">Flavobacterium calami</name>
    <dbReference type="NCBI Taxonomy" id="3139144"/>
    <lineage>
        <taxon>Bacteria</taxon>
        <taxon>Pseudomonadati</taxon>
        <taxon>Bacteroidota</taxon>
        <taxon>Flavobacteriia</taxon>
        <taxon>Flavobacteriales</taxon>
        <taxon>Flavobacteriaceae</taxon>
        <taxon>Flavobacterium</taxon>
    </lineage>
</organism>
<sequence length="134" mass="15487">MYLENEISQDELNAISYKIIGLAIEVHKQLGPGLLESAYQECLYYEIMNSGLIVEKQKALPIIYKDIKLDHGYRIDLLIENKIVIELKTVEAFKDVHFAQILTYLKLGNYPLGLLINFDSKILKNNIKRFINTL</sequence>
<proteinExistence type="predicted"/>
<evidence type="ECO:0000313" key="1">
    <source>
        <dbReference type="EMBL" id="MEL1253205.1"/>
    </source>
</evidence>
<keyword evidence="2" id="KW-1185">Reference proteome</keyword>
<reference evidence="1 2" key="1">
    <citation type="submission" date="2024-04" db="EMBL/GenBank/DDBJ databases">
        <title>Flavobacterium sp. DGU38 16S ribosomal RNA gene Genome sequencing and assembly.</title>
        <authorList>
            <person name="Park S."/>
        </authorList>
    </citation>
    <scope>NUCLEOTIDE SEQUENCE [LARGE SCALE GENOMIC DNA]</scope>
    <source>
        <strain evidence="1 2">DGU38</strain>
    </source>
</reference>
<evidence type="ECO:0000313" key="2">
    <source>
        <dbReference type="Proteomes" id="UP001485226"/>
    </source>
</evidence>
<dbReference type="EMBL" id="JBBYHS010000005">
    <property type="protein sequence ID" value="MEL1253205.1"/>
    <property type="molecule type" value="Genomic_DNA"/>
</dbReference>
<dbReference type="Pfam" id="PF13366">
    <property type="entry name" value="PDDEXK_3"/>
    <property type="match status" value="1"/>
</dbReference>
<dbReference type="RefSeq" id="WP_341690315.1">
    <property type="nucleotide sequence ID" value="NZ_JBBYHS010000005.1"/>
</dbReference>
<name>A0ABU9IL82_9FLAO</name>
<protein>
    <submittedName>
        <fullName evidence="1">GxxExxY protein</fullName>
    </submittedName>
</protein>